<name>A0A518HFL2_9BACT</name>
<geneLocation type="plasmid" evidence="3">
    <name>pelp_4</name>
</geneLocation>
<dbReference type="OrthoDB" id="9972020at2"/>
<gene>
    <name evidence="2" type="ORF">ElP_75890</name>
</gene>
<feature type="transmembrane region" description="Helical" evidence="1">
    <location>
        <begin position="25"/>
        <end position="50"/>
    </location>
</feature>
<dbReference type="KEGG" id="tpla:ElP_75890"/>
<dbReference type="RefSeq" id="WP_145279842.1">
    <property type="nucleotide sequence ID" value="NZ_CP036430.1"/>
</dbReference>
<accession>A0A518HFL2</accession>
<keyword evidence="1" id="KW-0472">Membrane</keyword>
<protein>
    <submittedName>
        <fullName evidence="2">Uncharacterized protein</fullName>
    </submittedName>
</protein>
<keyword evidence="2" id="KW-0614">Plasmid</keyword>
<sequence>MDVVEECRIGERGGDPLRRVALGALALYLTPALLIVLLIGALGMACCAAARLLGGDRRGPIGPSRRDATARGIPAPHVIEACRSRSSRH</sequence>
<keyword evidence="1" id="KW-1133">Transmembrane helix</keyword>
<evidence type="ECO:0000256" key="1">
    <source>
        <dbReference type="SAM" id="Phobius"/>
    </source>
</evidence>
<proteinExistence type="predicted"/>
<keyword evidence="3" id="KW-1185">Reference proteome</keyword>
<evidence type="ECO:0000313" key="3">
    <source>
        <dbReference type="Proteomes" id="UP000317835"/>
    </source>
</evidence>
<dbReference type="EMBL" id="CP036430">
    <property type="protein sequence ID" value="QDV39618.1"/>
    <property type="molecule type" value="Genomic_DNA"/>
</dbReference>
<dbReference type="Proteomes" id="UP000317835">
    <property type="component" value="Plasmid pElP_4"/>
</dbReference>
<keyword evidence="1" id="KW-0812">Transmembrane</keyword>
<evidence type="ECO:0000313" key="2">
    <source>
        <dbReference type="EMBL" id="QDV39618.1"/>
    </source>
</evidence>
<dbReference type="AlphaFoldDB" id="A0A518HFL2"/>
<reference evidence="2 3" key="1">
    <citation type="submission" date="2019-02" db="EMBL/GenBank/DDBJ databases">
        <title>Deep-cultivation of Planctomycetes and their phenomic and genomic characterization uncovers novel biology.</title>
        <authorList>
            <person name="Wiegand S."/>
            <person name="Jogler M."/>
            <person name="Boedeker C."/>
            <person name="Pinto D."/>
            <person name="Vollmers J."/>
            <person name="Rivas-Marin E."/>
            <person name="Kohn T."/>
            <person name="Peeters S.H."/>
            <person name="Heuer A."/>
            <person name="Rast P."/>
            <person name="Oberbeckmann S."/>
            <person name="Bunk B."/>
            <person name="Jeske O."/>
            <person name="Meyerdierks A."/>
            <person name="Storesund J.E."/>
            <person name="Kallscheuer N."/>
            <person name="Luecker S."/>
            <person name="Lage O.M."/>
            <person name="Pohl T."/>
            <person name="Merkel B.J."/>
            <person name="Hornburger P."/>
            <person name="Mueller R.-W."/>
            <person name="Bruemmer F."/>
            <person name="Labrenz M."/>
            <person name="Spormann A.M."/>
            <person name="Op den Camp H."/>
            <person name="Overmann J."/>
            <person name="Amann R."/>
            <person name="Jetten M.S.M."/>
            <person name="Mascher T."/>
            <person name="Medema M.H."/>
            <person name="Devos D.P."/>
            <person name="Kaster A.-K."/>
            <person name="Ovreas L."/>
            <person name="Rohde M."/>
            <person name="Galperin M.Y."/>
            <person name="Jogler C."/>
        </authorList>
    </citation>
    <scope>NUCLEOTIDE SEQUENCE [LARGE SCALE GENOMIC DNA]</scope>
    <source>
        <strain evidence="2 3">ElP</strain>
        <plasmid evidence="3">pelp_4</plasmid>
    </source>
</reference>
<organism evidence="2 3">
    <name type="scientific">Tautonia plasticadhaerens</name>
    <dbReference type="NCBI Taxonomy" id="2527974"/>
    <lineage>
        <taxon>Bacteria</taxon>
        <taxon>Pseudomonadati</taxon>
        <taxon>Planctomycetota</taxon>
        <taxon>Planctomycetia</taxon>
        <taxon>Isosphaerales</taxon>
        <taxon>Isosphaeraceae</taxon>
        <taxon>Tautonia</taxon>
    </lineage>
</organism>